<sequence length="386" mass="41446">MSIFFPDNDKRQARLIELSSDTQNFLNQIKNNYAQFTELSQEINAKIAELYTQHGLAVPDITSFDILQASGAAQDVSTGDTAVGITNILVDVASFLITVQYLAPGVTAVLVDSGIMAAETAATVLGSVLGVEIAVGTLAGGLIAGVIAGVVVVGIGLAIDAIEGAILRSKLRHGIHQMDQMRASLKLSLDKAVIMVESMKSIKQALDSLQQSNIEISDAIVRNILQKTVEPALAQADAVTLQSVIAELKQLDQQRGSWTAEDETPSESPEPHKVFLLAKAPESTLPHIPSDLKPTCLASPDTLQPNAIYPIIKSDGYTYWPLSYIDNRVGMAVVAFDPNGRLVKRFDKNGARYIVDITADPNSNSMIFKGQANHSFSMSWSELGTL</sequence>
<keyword evidence="1" id="KW-0472">Membrane</keyword>
<reference evidence="3" key="1">
    <citation type="journal article" date="2019" name="Int. J. Syst. Evol. Microbiol.">
        <title>The Global Catalogue of Microorganisms (GCM) 10K type strain sequencing project: providing services to taxonomists for standard genome sequencing and annotation.</title>
        <authorList>
            <consortium name="The Broad Institute Genomics Platform"/>
            <consortium name="The Broad Institute Genome Sequencing Center for Infectious Disease"/>
            <person name="Wu L."/>
            <person name="Ma J."/>
        </authorList>
    </citation>
    <scope>NUCLEOTIDE SEQUENCE [LARGE SCALE GENOMIC DNA]</scope>
    <source>
        <strain evidence="3">CCUG 53519</strain>
    </source>
</reference>
<name>A0ABW3PZN8_9BACL</name>
<dbReference type="Proteomes" id="UP001597169">
    <property type="component" value="Unassembled WGS sequence"/>
</dbReference>
<dbReference type="EMBL" id="JBHTKX010000001">
    <property type="protein sequence ID" value="MFD1129691.1"/>
    <property type="molecule type" value="Genomic_DNA"/>
</dbReference>
<keyword evidence="1" id="KW-0812">Transmembrane</keyword>
<comment type="caution">
    <text evidence="2">The sequence shown here is derived from an EMBL/GenBank/DDBJ whole genome shotgun (WGS) entry which is preliminary data.</text>
</comment>
<keyword evidence="3" id="KW-1185">Reference proteome</keyword>
<gene>
    <name evidence="2" type="ORF">ACFQ3J_16080</name>
</gene>
<keyword evidence="1" id="KW-1133">Transmembrane helix</keyword>
<dbReference type="RefSeq" id="WP_251582687.1">
    <property type="nucleotide sequence ID" value="NZ_JBHTKX010000001.1"/>
</dbReference>
<feature type="transmembrane region" description="Helical" evidence="1">
    <location>
        <begin position="138"/>
        <end position="162"/>
    </location>
</feature>
<protein>
    <submittedName>
        <fullName evidence="2">Uncharacterized protein</fullName>
    </submittedName>
</protein>
<evidence type="ECO:0000256" key="1">
    <source>
        <dbReference type="SAM" id="Phobius"/>
    </source>
</evidence>
<accession>A0ABW3PZN8</accession>
<proteinExistence type="predicted"/>
<evidence type="ECO:0000313" key="3">
    <source>
        <dbReference type="Proteomes" id="UP001597169"/>
    </source>
</evidence>
<evidence type="ECO:0000313" key="2">
    <source>
        <dbReference type="EMBL" id="MFD1129691.1"/>
    </source>
</evidence>
<organism evidence="2 3">
    <name type="scientific">Paenibacillus provencensis</name>
    <dbReference type="NCBI Taxonomy" id="441151"/>
    <lineage>
        <taxon>Bacteria</taxon>
        <taxon>Bacillati</taxon>
        <taxon>Bacillota</taxon>
        <taxon>Bacilli</taxon>
        <taxon>Bacillales</taxon>
        <taxon>Paenibacillaceae</taxon>
        <taxon>Paenibacillus</taxon>
    </lineage>
</organism>